<evidence type="ECO:0000313" key="2">
    <source>
        <dbReference type="EMBL" id="KAF0984469.1"/>
    </source>
</evidence>
<dbReference type="RefSeq" id="XP_044569182.1">
    <property type="nucleotide sequence ID" value="XM_044707010.1"/>
</dbReference>
<dbReference type="VEuPathDB" id="AmoebaDB:NF0005200"/>
<dbReference type="GeneID" id="68107586"/>
<dbReference type="Proteomes" id="UP000444721">
    <property type="component" value="Unassembled WGS sequence"/>
</dbReference>
<reference evidence="2 3" key="1">
    <citation type="journal article" date="2019" name="Sci. Rep.">
        <title>Nanopore sequencing improves the draft genome of the human pathogenic amoeba Naegleria fowleri.</title>
        <authorList>
            <person name="Liechti N."/>
            <person name="Schurch N."/>
            <person name="Bruggmann R."/>
            <person name="Wittwer M."/>
        </authorList>
    </citation>
    <scope>NUCLEOTIDE SEQUENCE [LARGE SCALE GENOMIC DNA]</scope>
    <source>
        <strain evidence="2 3">ATCC 30894</strain>
    </source>
</reference>
<keyword evidence="1" id="KW-0812">Transmembrane</keyword>
<evidence type="ECO:0000256" key="1">
    <source>
        <dbReference type="SAM" id="Phobius"/>
    </source>
</evidence>
<proteinExistence type="predicted"/>
<comment type="caution">
    <text evidence="2">The sequence shown here is derived from an EMBL/GenBank/DDBJ whole genome shotgun (WGS) entry which is preliminary data.</text>
</comment>
<dbReference type="OrthoDB" id="10401686at2759"/>
<feature type="transmembrane region" description="Helical" evidence="1">
    <location>
        <begin position="142"/>
        <end position="167"/>
    </location>
</feature>
<gene>
    <name evidence="2" type="ORF">FDP41_000368</name>
</gene>
<dbReference type="VEuPathDB" id="AmoebaDB:NfTy_000650"/>
<dbReference type="EMBL" id="VFQX01000002">
    <property type="protein sequence ID" value="KAF0984469.1"/>
    <property type="molecule type" value="Genomic_DNA"/>
</dbReference>
<evidence type="ECO:0000313" key="3">
    <source>
        <dbReference type="Proteomes" id="UP000444721"/>
    </source>
</evidence>
<name>A0A6A5CGN9_NAEFO</name>
<organism evidence="2 3">
    <name type="scientific">Naegleria fowleri</name>
    <name type="common">Brain eating amoeba</name>
    <dbReference type="NCBI Taxonomy" id="5763"/>
    <lineage>
        <taxon>Eukaryota</taxon>
        <taxon>Discoba</taxon>
        <taxon>Heterolobosea</taxon>
        <taxon>Tetramitia</taxon>
        <taxon>Eutetramitia</taxon>
        <taxon>Vahlkampfiidae</taxon>
        <taxon>Naegleria</taxon>
    </lineage>
</organism>
<accession>A0A6A5CGN9</accession>
<dbReference type="VEuPathDB" id="AmoebaDB:FDP41_000368"/>
<feature type="transmembrane region" description="Helical" evidence="1">
    <location>
        <begin position="173"/>
        <end position="206"/>
    </location>
</feature>
<protein>
    <submittedName>
        <fullName evidence="2">Uncharacterized protein</fullName>
    </submittedName>
</protein>
<sequence length="434" mass="49076">MAESVHESTPSRNNYVQVINNTTNQALPTSSSPSSSLTKLIIFQALPKLILQNNIIIKWLNDLMLRKLSSPGKKDDDNEYPSYFDSSSSSISERKAKHTSRNYYSFAHHIEETTKSERFEIHTMPYYRTLLRLNHLLMNDPFSYFMVLCGGLIASIIPILVVVYILLNLVIYWGQIGILGLFFQLSLMCILVLLSGVPIQCLVILFKKYPSPLHFLYHVLSLRKNKFEVTTSLLTTTPFSSQSTPLYYYSTEILTVTPNKGIQLEKIEMDISTMDDNKSKPQKANIVNLLLYLLIYHLNEENNQAQQHETILVDSKQVSRQFISIDDIQMIVIREGIMEGKSSGGTSAVNAHDQGGVVGSGNVGSNSAANAVVDPVSILLQGSCEMETKIRKTQDLAIIMKTIHSREQIPFETIRPKNMHLKLIYKKVRSLLQK</sequence>
<keyword evidence="1" id="KW-1133">Transmembrane helix</keyword>
<dbReference type="AlphaFoldDB" id="A0A6A5CGN9"/>
<keyword evidence="1" id="KW-0472">Membrane</keyword>
<keyword evidence="3" id="KW-1185">Reference proteome</keyword>